<dbReference type="AlphaFoldDB" id="A0A239GRD2"/>
<gene>
    <name evidence="1" type="ORF">SAMN05421640_0965</name>
</gene>
<name>A0A239GRD2_EKHLU</name>
<sequence>MSRKELIEETLKSLDKLSDTEVEEVKRFAELLRSKIEDQELSEGIMNLSSKSEAFDFLKEEEDLYSEEDLIEKY</sequence>
<keyword evidence="2" id="KW-1185">Reference proteome</keyword>
<protein>
    <recommendedName>
        <fullName evidence="3">DUF2281 domain-containing protein</fullName>
    </recommendedName>
</protein>
<proteinExistence type="predicted"/>
<accession>A0A239GRD2</accession>
<dbReference type="OrthoDB" id="1365620at2"/>
<dbReference type="RefSeq" id="WP_089355737.1">
    <property type="nucleotide sequence ID" value="NZ_FZPD01000002.1"/>
</dbReference>
<evidence type="ECO:0000313" key="1">
    <source>
        <dbReference type="EMBL" id="SNS71511.1"/>
    </source>
</evidence>
<dbReference type="Proteomes" id="UP000198393">
    <property type="component" value="Unassembled WGS sequence"/>
</dbReference>
<evidence type="ECO:0000313" key="2">
    <source>
        <dbReference type="Proteomes" id="UP000198393"/>
    </source>
</evidence>
<evidence type="ECO:0008006" key="3">
    <source>
        <dbReference type="Google" id="ProtNLM"/>
    </source>
</evidence>
<reference evidence="1 2" key="1">
    <citation type="submission" date="2017-06" db="EMBL/GenBank/DDBJ databases">
        <authorList>
            <person name="Kim H.J."/>
            <person name="Triplett B.A."/>
        </authorList>
    </citation>
    <scope>NUCLEOTIDE SEQUENCE [LARGE SCALE GENOMIC DNA]</scope>
    <source>
        <strain evidence="1 2">DSM 19307</strain>
    </source>
</reference>
<organism evidence="1 2">
    <name type="scientific">Ekhidna lutea</name>
    <dbReference type="NCBI Taxonomy" id="447679"/>
    <lineage>
        <taxon>Bacteria</taxon>
        <taxon>Pseudomonadati</taxon>
        <taxon>Bacteroidota</taxon>
        <taxon>Cytophagia</taxon>
        <taxon>Cytophagales</taxon>
        <taxon>Reichenbachiellaceae</taxon>
        <taxon>Ekhidna</taxon>
    </lineage>
</organism>
<dbReference type="EMBL" id="FZPD01000002">
    <property type="protein sequence ID" value="SNS71511.1"/>
    <property type="molecule type" value="Genomic_DNA"/>
</dbReference>